<dbReference type="GO" id="GO:0005507">
    <property type="term" value="F:copper ion binding"/>
    <property type="evidence" value="ECO:0007669"/>
    <property type="project" value="InterPro"/>
</dbReference>
<dbReference type="Gene3D" id="2.60.40.200">
    <property type="entry name" value="Superoxide dismutase, copper/zinc binding domain"/>
    <property type="match status" value="1"/>
</dbReference>
<keyword evidence="6" id="KW-1185">Reference proteome</keyword>
<dbReference type="EC" id="1.15.1.1" evidence="1"/>
<dbReference type="InterPro" id="IPR024134">
    <property type="entry name" value="SOD_Cu/Zn_/chaperone"/>
</dbReference>
<gene>
    <name evidence="5" type="ORF">CHIRRI_LOCUS1633</name>
</gene>
<dbReference type="OrthoDB" id="666972at2759"/>
<sequence length="225" mass="24730">MTETTRVEFAVKIKGSECVEKIKNKLREQAKLSESSINTVIDDNEARIVIDSCLAWVTLHEIIESCGLESALVGFSDQSAVGIIDKGNITEIKGVFRFCSIPNKKGIVIDGVIDGLAKSKDHFVSIYEYGDISDGCKNLGEVYQNATYSIKSSDTGRLAIRTIDNNLSIPDLIGRGVCISDSQNQKLSCGLISRSAGIFQNFKRICVCSGKLLWEERDLQNIVRS</sequence>
<evidence type="ECO:0000256" key="3">
    <source>
        <dbReference type="ARBA" id="ARBA00022862"/>
    </source>
</evidence>
<dbReference type="SUPFAM" id="SSF49329">
    <property type="entry name" value="Cu,Zn superoxide dismutase-like"/>
    <property type="match status" value="1"/>
</dbReference>
<keyword evidence="2" id="KW-0862">Zinc</keyword>
<comment type="catalytic activity">
    <reaction evidence="4">
        <text>2 superoxide + 2 H(+) = H2O2 + O2</text>
        <dbReference type="Rhea" id="RHEA:20696"/>
        <dbReference type="ChEBI" id="CHEBI:15378"/>
        <dbReference type="ChEBI" id="CHEBI:15379"/>
        <dbReference type="ChEBI" id="CHEBI:16240"/>
        <dbReference type="ChEBI" id="CHEBI:18421"/>
        <dbReference type="EC" id="1.15.1.1"/>
    </reaction>
</comment>
<dbReference type="EMBL" id="OU895877">
    <property type="protein sequence ID" value="CAG9798651.1"/>
    <property type="molecule type" value="Genomic_DNA"/>
</dbReference>
<dbReference type="Proteomes" id="UP001153620">
    <property type="component" value="Chromosome 1"/>
</dbReference>
<reference evidence="5" key="2">
    <citation type="submission" date="2022-10" db="EMBL/GenBank/DDBJ databases">
        <authorList>
            <consortium name="ENA_rothamsted_submissions"/>
            <consortium name="culmorum"/>
            <person name="King R."/>
        </authorList>
    </citation>
    <scope>NUCLEOTIDE SEQUENCE</scope>
</reference>
<dbReference type="PANTHER" id="PTHR10003">
    <property type="entry name" value="SUPEROXIDE DISMUTASE CU-ZN -RELATED"/>
    <property type="match status" value="1"/>
</dbReference>
<proteinExistence type="predicted"/>
<evidence type="ECO:0000313" key="5">
    <source>
        <dbReference type="EMBL" id="CAG9798651.1"/>
    </source>
</evidence>
<reference evidence="5" key="1">
    <citation type="submission" date="2022-01" db="EMBL/GenBank/DDBJ databases">
        <authorList>
            <person name="King R."/>
        </authorList>
    </citation>
    <scope>NUCLEOTIDE SEQUENCE</scope>
</reference>
<organism evidence="5 6">
    <name type="scientific">Chironomus riparius</name>
    <dbReference type="NCBI Taxonomy" id="315576"/>
    <lineage>
        <taxon>Eukaryota</taxon>
        <taxon>Metazoa</taxon>
        <taxon>Ecdysozoa</taxon>
        <taxon>Arthropoda</taxon>
        <taxon>Hexapoda</taxon>
        <taxon>Insecta</taxon>
        <taxon>Pterygota</taxon>
        <taxon>Neoptera</taxon>
        <taxon>Endopterygota</taxon>
        <taxon>Diptera</taxon>
        <taxon>Nematocera</taxon>
        <taxon>Chironomoidea</taxon>
        <taxon>Chironomidae</taxon>
        <taxon>Chironominae</taxon>
        <taxon>Chironomus</taxon>
    </lineage>
</organism>
<dbReference type="AlphaFoldDB" id="A0A9N9WML3"/>
<dbReference type="GO" id="GO:0004784">
    <property type="term" value="F:superoxide dismutase activity"/>
    <property type="evidence" value="ECO:0007669"/>
    <property type="project" value="UniProtKB-EC"/>
</dbReference>
<dbReference type="InterPro" id="IPR036423">
    <property type="entry name" value="SOD-like_Cu/Zn_dom_sf"/>
</dbReference>
<name>A0A9N9WML3_9DIPT</name>
<protein>
    <recommendedName>
        <fullName evidence="1">superoxide dismutase</fullName>
        <ecNumber evidence="1">1.15.1.1</ecNumber>
    </recommendedName>
</protein>
<evidence type="ECO:0000256" key="2">
    <source>
        <dbReference type="ARBA" id="ARBA00022833"/>
    </source>
</evidence>
<evidence type="ECO:0000256" key="4">
    <source>
        <dbReference type="ARBA" id="ARBA00049204"/>
    </source>
</evidence>
<keyword evidence="3" id="KW-0049">Antioxidant</keyword>
<accession>A0A9N9WML3</accession>
<evidence type="ECO:0000256" key="1">
    <source>
        <dbReference type="ARBA" id="ARBA00012682"/>
    </source>
</evidence>
<evidence type="ECO:0000313" key="6">
    <source>
        <dbReference type="Proteomes" id="UP001153620"/>
    </source>
</evidence>